<dbReference type="AlphaFoldDB" id="A0AAN7SAG3"/>
<organism evidence="1 2">
    <name type="scientific">Aquatica leii</name>
    <dbReference type="NCBI Taxonomy" id="1421715"/>
    <lineage>
        <taxon>Eukaryota</taxon>
        <taxon>Metazoa</taxon>
        <taxon>Ecdysozoa</taxon>
        <taxon>Arthropoda</taxon>
        <taxon>Hexapoda</taxon>
        <taxon>Insecta</taxon>
        <taxon>Pterygota</taxon>
        <taxon>Neoptera</taxon>
        <taxon>Endopterygota</taxon>
        <taxon>Coleoptera</taxon>
        <taxon>Polyphaga</taxon>
        <taxon>Elateriformia</taxon>
        <taxon>Elateroidea</taxon>
        <taxon>Lampyridae</taxon>
        <taxon>Luciolinae</taxon>
        <taxon>Aquatica</taxon>
    </lineage>
</organism>
<dbReference type="Gene3D" id="2.40.128.20">
    <property type="match status" value="1"/>
</dbReference>
<accession>A0AAN7SAG3</accession>
<dbReference type="SUPFAM" id="SSF50814">
    <property type="entry name" value="Lipocalins"/>
    <property type="match status" value="1"/>
</dbReference>
<evidence type="ECO:0000313" key="2">
    <source>
        <dbReference type="Proteomes" id="UP001353858"/>
    </source>
</evidence>
<comment type="caution">
    <text evidence="1">The sequence shown here is derived from an EMBL/GenBank/DDBJ whole genome shotgun (WGS) entry which is preliminary data.</text>
</comment>
<dbReference type="EMBL" id="JARPUR010000002">
    <property type="protein sequence ID" value="KAK4881866.1"/>
    <property type="molecule type" value="Genomic_DNA"/>
</dbReference>
<name>A0AAN7SAG3_9COLE</name>
<keyword evidence="2" id="KW-1185">Reference proteome</keyword>
<gene>
    <name evidence="1" type="ORF">RN001_005185</name>
</gene>
<dbReference type="InterPro" id="IPR012674">
    <property type="entry name" value="Calycin"/>
</dbReference>
<protein>
    <submittedName>
        <fullName evidence="1">Uncharacterized protein</fullName>
    </submittedName>
</protein>
<evidence type="ECO:0000313" key="1">
    <source>
        <dbReference type="EMBL" id="KAK4881866.1"/>
    </source>
</evidence>
<dbReference type="Proteomes" id="UP001353858">
    <property type="component" value="Unassembled WGS sequence"/>
</dbReference>
<proteinExistence type="predicted"/>
<dbReference type="PRINTS" id="PR00178">
    <property type="entry name" value="FATTYACIDBP"/>
</dbReference>
<dbReference type="GO" id="GO:0008289">
    <property type="term" value="F:lipid binding"/>
    <property type="evidence" value="ECO:0007669"/>
    <property type="project" value="InterPro"/>
</dbReference>
<sequence>MVQFEGKYVLEKNENYKEYLIEYGLSESVAAMAEAYGKEITVSVDGKKYVFDDGANPSVFTLNEEYDEPIPVKQIVLKSMAKLDGNKIIITSKSPEKDEGTRIHEFTDSQYILTMTRNNITAKRYYKRG</sequence>
<dbReference type="InterPro" id="IPR000463">
    <property type="entry name" value="Fatty_acid-bd"/>
</dbReference>
<reference evidence="2" key="1">
    <citation type="submission" date="2023-01" db="EMBL/GenBank/DDBJ databases">
        <title>Key to firefly adult light organ development and bioluminescence: homeobox transcription factors regulate luciferase expression and transportation to peroxisome.</title>
        <authorList>
            <person name="Fu X."/>
        </authorList>
    </citation>
    <scope>NUCLEOTIDE SEQUENCE [LARGE SCALE GENOMIC DNA]</scope>
</reference>